<feature type="transmembrane region" description="Helical" evidence="7">
    <location>
        <begin position="131"/>
        <end position="155"/>
    </location>
</feature>
<feature type="transmembrane region" description="Helical" evidence="7">
    <location>
        <begin position="179"/>
        <end position="198"/>
    </location>
</feature>
<dbReference type="Proteomes" id="UP000029500">
    <property type="component" value="Chromosome"/>
</dbReference>
<evidence type="ECO:0000256" key="5">
    <source>
        <dbReference type="ARBA" id="ARBA00022989"/>
    </source>
</evidence>
<feature type="transmembrane region" description="Helical" evidence="7">
    <location>
        <begin position="99"/>
        <end position="119"/>
    </location>
</feature>
<dbReference type="eggNOG" id="COG0601">
    <property type="taxonomic scope" value="Bacteria"/>
</dbReference>
<keyword evidence="3" id="KW-1003">Cell membrane</keyword>
<dbReference type="GO" id="GO:0055085">
    <property type="term" value="P:transmembrane transport"/>
    <property type="evidence" value="ECO:0007669"/>
    <property type="project" value="InterPro"/>
</dbReference>
<dbReference type="Gene3D" id="1.10.3720.10">
    <property type="entry name" value="MetI-like"/>
    <property type="match status" value="1"/>
</dbReference>
<feature type="transmembrane region" description="Helical" evidence="7">
    <location>
        <begin position="283"/>
        <end position="309"/>
    </location>
</feature>
<dbReference type="GO" id="GO:0005886">
    <property type="term" value="C:plasma membrane"/>
    <property type="evidence" value="ECO:0007669"/>
    <property type="project" value="UniProtKB-SubCell"/>
</dbReference>
<evidence type="ECO:0000313" key="9">
    <source>
        <dbReference type="EMBL" id="AIQ66997.1"/>
    </source>
</evidence>
<accession>A0A089M1E8</accession>
<dbReference type="HOGENOM" id="CLU_036879_1_2_9"/>
<keyword evidence="10" id="KW-1185">Reference proteome</keyword>
<evidence type="ECO:0000259" key="8">
    <source>
        <dbReference type="PROSITE" id="PS50928"/>
    </source>
</evidence>
<dbReference type="OrthoDB" id="24153at2"/>
<evidence type="ECO:0000313" key="10">
    <source>
        <dbReference type="Proteomes" id="UP000029500"/>
    </source>
</evidence>
<feature type="transmembrane region" description="Helical" evidence="7">
    <location>
        <begin position="12"/>
        <end position="30"/>
    </location>
</feature>
<comment type="similarity">
    <text evidence="7">Belongs to the binding-protein-dependent transport system permease family.</text>
</comment>
<dbReference type="Pfam" id="PF19300">
    <property type="entry name" value="BPD_transp_1_N"/>
    <property type="match status" value="1"/>
</dbReference>
<comment type="subcellular location">
    <subcellularLocation>
        <location evidence="1 7">Cell membrane</location>
        <topology evidence="1 7">Multi-pass membrane protein</topology>
    </subcellularLocation>
</comment>
<evidence type="ECO:0000256" key="3">
    <source>
        <dbReference type="ARBA" id="ARBA00022475"/>
    </source>
</evidence>
<keyword evidence="4 7" id="KW-0812">Transmembrane</keyword>
<dbReference type="EMBL" id="CP009287">
    <property type="protein sequence ID" value="AIQ66997.1"/>
    <property type="molecule type" value="Genomic_DNA"/>
</dbReference>
<evidence type="ECO:0000256" key="7">
    <source>
        <dbReference type="RuleBase" id="RU363032"/>
    </source>
</evidence>
<protein>
    <submittedName>
        <fullName evidence="9">Diguanylate cyclase</fullName>
    </submittedName>
</protein>
<keyword evidence="2 7" id="KW-0813">Transport</keyword>
<proteinExistence type="inferred from homology"/>
<evidence type="ECO:0000256" key="6">
    <source>
        <dbReference type="ARBA" id="ARBA00023136"/>
    </source>
</evidence>
<organism evidence="9 10">
    <name type="scientific">Paenibacillus graminis</name>
    <dbReference type="NCBI Taxonomy" id="189425"/>
    <lineage>
        <taxon>Bacteria</taxon>
        <taxon>Bacillati</taxon>
        <taxon>Bacillota</taxon>
        <taxon>Bacilli</taxon>
        <taxon>Bacillales</taxon>
        <taxon>Paenibacillaceae</taxon>
        <taxon>Paenibacillus</taxon>
    </lineage>
</organism>
<evidence type="ECO:0000256" key="4">
    <source>
        <dbReference type="ARBA" id="ARBA00022692"/>
    </source>
</evidence>
<dbReference type="InterPro" id="IPR045621">
    <property type="entry name" value="BPD_transp_1_N"/>
</dbReference>
<keyword evidence="5 7" id="KW-1133">Transmembrane helix</keyword>
<dbReference type="KEGG" id="pgm:PGRAT_04550"/>
<dbReference type="CDD" id="cd06261">
    <property type="entry name" value="TM_PBP2"/>
    <property type="match status" value="1"/>
</dbReference>
<dbReference type="InterPro" id="IPR035906">
    <property type="entry name" value="MetI-like_sf"/>
</dbReference>
<keyword evidence="6 7" id="KW-0472">Membrane</keyword>
<dbReference type="RefSeq" id="WP_025705306.1">
    <property type="nucleotide sequence ID" value="NZ_CP009287.1"/>
</dbReference>
<sequence>MTEYLIRRVLQSVLVIFLITILTFLLIHAAPGGPTQMMLSPGLSPEVFKQQAHNLGLDQPVPVQYVRWISGLLQGDLGYTFKNHLPVADLLWPRIGNTFILMGAAWLLSLIIAIPWGIYNSTKVYGLSDQSASFISYLGFAMPTFWFGILLQQWFSLKLRWFPLSDMHTRGKEGDIGDLFMHLVLPVTVLSLGFLASYMKYARASMLEVLDQDYIRTARAKGVKERRVVFHHALRNALIPIITILGLDLPILVAGAALTESVFNWPGMGRWFVQMATQREYSVLMAITIVTAVMVVLGNLLADILYAIVDPRVKLGKQGGKAA</sequence>
<gene>
    <name evidence="9" type="ORF">PGRAT_04550</name>
</gene>
<dbReference type="PROSITE" id="PS50928">
    <property type="entry name" value="ABC_TM1"/>
    <property type="match status" value="1"/>
</dbReference>
<dbReference type="InterPro" id="IPR000515">
    <property type="entry name" value="MetI-like"/>
</dbReference>
<dbReference type="STRING" id="189425.PGRAT_04550"/>
<dbReference type="Pfam" id="PF00528">
    <property type="entry name" value="BPD_transp_1"/>
    <property type="match status" value="1"/>
</dbReference>
<reference evidence="9 10" key="1">
    <citation type="submission" date="2014-08" db="EMBL/GenBank/DDBJ databases">
        <title>Comparative genomics of the Paenibacillus odorifer group.</title>
        <authorList>
            <person name="den Bakker H.C."/>
            <person name="Tsai Y.-C."/>
            <person name="Martin N."/>
            <person name="Korlach J."/>
            <person name="Wiedmann M."/>
        </authorList>
    </citation>
    <scope>NUCLEOTIDE SEQUENCE [LARGE SCALE GENOMIC DNA]</scope>
    <source>
        <strain evidence="9 10">DSM 15220</strain>
    </source>
</reference>
<dbReference type="SUPFAM" id="SSF161098">
    <property type="entry name" value="MetI-like"/>
    <property type="match status" value="1"/>
</dbReference>
<feature type="domain" description="ABC transmembrane type-1" evidence="8">
    <location>
        <begin position="95"/>
        <end position="302"/>
    </location>
</feature>
<evidence type="ECO:0000256" key="1">
    <source>
        <dbReference type="ARBA" id="ARBA00004651"/>
    </source>
</evidence>
<dbReference type="AlphaFoldDB" id="A0A089M1E8"/>
<evidence type="ECO:0000256" key="2">
    <source>
        <dbReference type="ARBA" id="ARBA00022448"/>
    </source>
</evidence>
<dbReference type="PANTHER" id="PTHR43163">
    <property type="entry name" value="DIPEPTIDE TRANSPORT SYSTEM PERMEASE PROTEIN DPPB-RELATED"/>
    <property type="match status" value="1"/>
</dbReference>
<dbReference type="PANTHER" id="PTHR43163:SF6">
    <property type="entry name" value="DIPEPTIDE TRANSPORT SYSTEM PERMEASE PROTEIN DPPB-RELATED"/>
    <property type="match status" value="1"/>
</dbReference>
<name>A0A089M1E8_9BACL</name>
<feature type="transmembrane region" description="Helical" evidence="7">
    <location>
        <begin position="237"/>
        <end position="263"/>
    </location>
</feature>